<sequence length="39" mass="4441">MLFVLKILNVHQLDSKLSDVWLEVGGFTIVCLSCEMFVL</sequence>
<organism evidence="1 2">
    <name type="scientific">Moraxella catarrhalis</name>
    <name type="common">Branhamella catarrhalis</name>
    <dbReference type="NCBI Taxonomy" id="480"/>
    <lineage>
        <taxon>Bacteria</taxon>
        <taxon>Pseudomonadati</taxon>
        <taxon>Pseudomonadota</taxon>
        <taxon>Gammaproteobacteria</taxon>
        <taxon>Moraxellales</taxon>
        <taxon>Moraxellaceae</taxon>
        <taxon>Moraxella</taxon>
    </lineage>
</organism>
<dbReference type="Proteomes" id="UP000078228">
    <property type="component" value="Unassembled WGS sequence"/>
</dbReference>
<keyword evidence="2" id="KW-1185">Reference proteome</keyword>
<evidence type="ECO:0000313" key="2">
    <source>
        <dbReference type="Proteomes" id="UP000078228"/>
    </source>
</evidence>
<dbReference type="PATRIC" id="fig|480.237.peg.1456"/>
<reference evidence="1 2" key="1">
    <citation type="journal article" date="2016" name="Genome Biol. Evol.">
        <title>Comparative Genomic Analyses of the Moraxella catarrhalis Serosensitive and Seroresistant Lineages Demonstrate Their Independent Evolution.</title>
        <authorList>
            <person name="Earl J.P."/>
            <person name="de Vries S.P."/>
            <person name="Ahmed A."/>
            <person name="Powell E."/>
            <person name="Schultz M.P."/>
            <person name="Hermans P.W."/>
            <person name="Hill D.J."/>
            <person name="Zhou Z."/>
            <person name="Constantinidou C.I."/>
            <person name="Hu F.Z."/>
            <person name="Bootsma H.J."/>
            <person name="Ehrlich G.D."/>
        </authorList>
    </citation>
    <scope>NUCLEOTIDE SEQUENCE [LARGE SCALE GENOMIC DNA]</scope>
    <source>
        <strain evidence="1 2">Z7542</strain>
    </source>
</reference>
<gene>
    <name evidence="1" type="ORF">AO384_0879</name>
</gene>
<name>A0A198UJF0_MORCA</name>
<comment type="caution">
    <text evidence="1">The sequence shown here is derived from an EMBL/GenBank/DDBJ whole genome shotgun (WGS) entry which is preliminary data.</text>
</comment>
<accession>A0A198UJF0</accession>
<protein>
    <submittedName>
        <fullName evidence="1">Uncharacterized protein</fullName>
    </submittedName>
</protein>
<evidence type="ECO:0000313" key="1">
    <source>
        <dbReference type="EMBL" id="OAU96521.1"/>
    </source>
</evidence>
<proteinExistence type="predicted"/>
<dbReference type="EMBL" id="LXHC01000017">
    <property type="protein sequence ID" value="OAU96521.1"/>
    <property type="molecule type" value="Genomic_DNA"/>
</dbReference>
<dbReference type="AlphaFoldDB" id="A0A198UJF0"/>